<comment type="caution">
    <text evidence="2">The sequence shown here is derived from an EMBL/GenBank/DDBJ whole genome shotgun (WGS) entry which is preliminary data.</text>
</comment>
<accession>A0AAD8BMQ1</accession>
<reference evidence="2" key="1">
    <citation type="journal article" date="2023" name="PLoS Negl. Trop. Dis.">
        <title>A genome sequence for Biomphalaria pfeifferi, the major vector snail for the human-infecting parasite Schistosoma mansoni.</title>
        <authorList>
            <person name="Bu L."/>
            <person name="Lu L."/>
            <person name="Laidemitt M.R."/>
            <person name="Zhang S.M."/>
            <person name="Mutuku M."/>
            <person name="Mkoji G."/>
            <person name="Steinauer M."/>
            <person name="Loker E.S."/>
        </authorList>
    </citation>
    <scope>NUCLEOTIDE SEQUENCE</scope>
    <source>
        <strain evidence="2">KasaAsao</strain>
    </source>
</reference>
<dbReference type="EMBL" id="JASAOG010000055">
    <property type="protein sequence ID" value="KAK0057418.1"/>
    <property type="molecule type" value="Genomic_DNA"/>
</dbReference>
<feature type="non-terminal residue" evidence="2">
    <location>
        <position position="88"/>
    </location>
</feature>
<feature type="domain" description="VWFD" evidence="1">
    <location>
        <begin position="37"/>
        <end position="88"/>
    </location>
</feature>
<protein>
    <submittedName>
        <fullName evidence="2">Zonadhesin</fullName>
    </submittedName>
</protein>
<evidence type="ECO:0000313" key="2">
    <source>
        <dbReference type="EMBL" id="KAK0057418.1"/>
    </source>
</evidence>
<proteinExistence type="predicted"/>
<reference evidence="2" key="2">
    <citation type="submission" date="2023-04" db="EMBL/GenBank/DDBJ databases">
        <authorList>
            <person name="Bu L."/>
            <person name="Lu L."/>
            <person name="Laidemitt M.R."/>
            <person name="Zhang S.M."/>
            <person name="Mutuku M."/>
            <person name="Mkoji G."/>
            <person name="Steinauer M."/>
            <person name="Loker E.S."/>
        </authorList>
    </citation>
    <scope>NUCLEOTIDE SEQUENCE</scope>
    <source>
        <strain evidence="2">KasaAsao</strain>
        <tissue evidence="2">Whole Snail</tissue>
    </source>
</reference>
<keyword evidence="3" id="KW-1185">Reference proteome</keyword>
<evidence type="ECO:0000259" key="1">
    <source>
        <dbReference type="PROSITE" id="PS51233"/>
    </source>
</evidence>
<dbReference type="InterPro" id="IPR001846">
    <property type="entry name" value="VWF_type-D"/>
</dbReference>
<dbReference type="Proteomes" id="UP001233172">
    <property type="component" value="Unassembled WGS sequence"/>
</dbReference>
<dbReference type="PROSITE" id="PS51233">
    <property type="entry name" value="VWFD"/>
    <property type="match status" value="1"/>
</dbReference>
<gene>
    <name evidence="2" type="ORF">Bpfe_013225</name>
</gene>
<evidence type="ECO:0000313" key="3">
    <source>
        <dbReference type="Proteomes" id="UP001233172"/>
    </source>
</evidence>
<feature type="non-terminal residue" evidence="2">
    <location>
        <position position="1"/>
    </location>
</feature>
<dbReference type="AlphaFoldDB" id="A0AAD8BMQ1"/>
<organism evidence="2 3">
    <name type="scientific">Biomphalaria pfeifferi</name>
    <name type="common">Bloodfluke planorb</name>
    <name type="synonym">Freshwater snail</name>
    <dbReference type="NCBI Taxonomy" id="112525"/>
    <lineage>
        <taxon>Eukaryota</taxon>
        <taxon>Metazoa</taxon>
        <taxon>Spiralia</taxon>
        <taxon>Lophotrochozoa</taxon>
        <taxon>Mollusca</taxon>
        <taxon>Gastropoda</taxon>
        <taxon>Heterobranchia</taxon>
        <taxon>Euthyneura</taxon>
        <taxon>Panpulmonata</taxon>
        <taxon>Hygrophila</taxon>
        <taxon>Lymnaeoidea</taxon>
        <taxon>Planorbidae</taxon>
        <taxon>Biomphalaria</taxon>
    </lineage>
</organism>
<sequence length="88" mass="9747">KKKLKEKTYEAKLFYISRVCRDGIFEYETSDSLECTGTCVLTGSSMKVKSFDATTLSDYSISGSCNYWAVKSDLTCSVIVKAIQCGSK</sequence>
<name>A0AAD8BMQ1_BIOPF</name>